<gene>
    <name evidence="2" type="ORF">QTG54_007036</name>
</gene>
<organism evidence="2 3">
    <name type="scientific">Skeletonema marinoi</name>
    <dbReference type="NCBI Taxonomy" id="267567"/>
    <lineage>
        <taxon>Eukaryota</taxon>
        <taxon>Sar</taxon>
        <taxon>Stramenopiles</taxon>
        <taxon>Ochrophyta</taxon>
        <taxon>Bacillariophyta</taxon>
        <taxon>Coscinodiscophyceae</taxon>
        <taxon>Thalassiosirophycidae</taxon>
        <taxon>Thalassiosirales</taxon>
        <taxon>Skeletonemataceae</taxon>
        <taxon>Skeletonema</taxon>
        <taxon>Skeletonema marinoi-dohrnii complex</taxon>
    </lineage>
</organism>
<protein>
    <submittedName>
        <fullName evidence="2">Uncharacterized protein</fullName>
    </submittedName>
</protein>
<dbReference type="AlphaFoldDB" id="A0AAD8YBX0"/>
<feature type="region of interest" description="Disordered" evidence="1">
    <location>
        <begin position="305"/>
        <end position="359"/>
    </location>
</feature>
<reference evidence="2" key="1">
    <citation type="submission" date="2023-06" db="EMBL/GenBank/DDBJ databases">
        <title>Survivors Of The Sea: Transcriptome response of Skeletonema marinoi to long-term dormancy.</title>
        <authorList>
            <person name="Pinder M.I.M."/>
            <person name="Kourtchenko O."/>
            <person name="Robertson E.K."/>
            <person name="Larsson T."/>
            <person name="Maumus F."/>
            <person name="Osuna-Cruz C.M."/>
            <person name="Vancaester E."/>
            <person name="Stenow R."/>
            <person name="Vandepoele K."/>
            <person name="Ploug H."/>
            <person name="Bruchert V."/>
            <person name="Godhe A."/>
            <person name="Topel M."/>
        </authorList>
    </citation>
    <scope>NUCLEOTIDE SEQUENCE</scope>
    <source>
        <strain evidence="2">R05AC</strain>
    </source>
</reference>
<evidence type="ECO:0000313" key="3">
    <source>
        <dbReference type="Proteomes" id="UP001224775"/>
    </source>
</evidence>
<proteinExistence type="predicted"/>
<feature type="compositionally biased region" description="Basic and acidic residues" evidence="1">
    <location>
        <begin position="88"/>
        <end position="100"/>
    </location>
</feature>
<evidence type="ECO:0000256" key="1">
    <source>
        <dbReference type="SAM" id="MobiDB-lite"/>
    </source>
</evidence>
<sequence>MAMESSATAGNLLTPPKAPLGAAYLDRAVTITVLSCDGVVTKRYEPKLARKKNRQVTKTTTSLVASFSQTLSANSSFLTHVPSMPMEHLDESCTKPDKAKSIPQPTVKWPSMDVGEVGGETLGQELSTLRFTRRFDEKNISETFPISLSLSRCGKMISLGRADVIISVKEKRHSYVNVPISSTIKKVGVSSPMKNKSSSKNRIPMVRVKGDNLQFGLKDCSVLSVLVSVTDVQEQDDTNDVQENELMHNQDFEEVTNDDDECEVNDVTFELDDKYENILDFLNEAGDDAIDLSSENDDIANCDEEEKVDCPRPEGVIDGGDIDDDEQNKIRDAPALPQDEDEESKINDAPAVPQDEDEEKVVDALNLQLDEGEVDEGNVDEDEETVTDVPALPQNEADECEEDEETCYFWPWVYAILKIKSSRPGALTLLLDGGEVDAGDVNEDKEKVADAPALPHDSVGEQKVTVENTDEEQEEISIVESVEEDTNNNGTASGMLLRLFGYMQTSSL</sequence>
<evidence type="ECO:0000313" key="2">
    <source>
        <dbReference type="EMBL" id="KAK1742471.1"/>
    </source>
</evidence>
<keyword evidence="3" id="KW-1185">Reference proteome</keyword>
<dbReference type="EMBL" id="JATAAI010000011">
    <property type="protein sequence ID" value="KAK1742471.1"/>
    <property type="molecule type" value="Genomic_DNA"/>
</dbReference>
<feature type="region of interest" description="Disordered" evidence="1">
    <location>
        <begin position="88"/>
        <end position="107"/>
    </location>
</feature>
<dbReference type="Proteomes" id="UP001224775">
    <property type="component" value="Unassembled WGS sequence"/>
</dbReference>
<name>A0AAD8YBX0_9STRA</name>
<accession>A0AAD8YBX0</accession>
<comment type="caution">
    <text evidence="2">The sequence shown here is derived from an EMBL/GenBank/DDBJ whole genome shotgun (WGS) entry which is preliminary data.</text>
</comment>